<evidence type="ECO:0000313" key="2">
    <source>
        <dbReference type="EMBL" id="GEL79948.1"/>
    </source>
</evidence>
<dbReference type="InterPro" id="IPR009057">
    <property type="entry name" value="Homeodomain-like_sf"/>
</dbReference>
<dbReference type="Gene3D" id="1.10.10.2840">
    <property type="entry name" value="PucR C-terminal helix-turn-helix domain"/>
    <property type="match status" value="1"/>
</dbReference>
<gene>
    <name evidence="3" type="ORF">A5802_000240</name>
    <name evidence="2" type="ORF">EMU01_10920</name>
</gene>
<organism evidence="3 4">
    <name type="scientific">Enterococcus mundtii</name>
    <dbReference type="NCBI Taxonomy" id="53346"/>
    <lineage>
        <taxon>Bacteria</taxon>
        <taxon>Bacillati</taxon>
        <taxon>Bacillota</taxon>
        <taxon>Bacilli</taxon>
        <taxon>Lactobacillales</taxon>
        <taxon>Enterococcaceae</taxon>
        <taxon>Enterococcus</taxon>
    </lineage>
</organism>
<feature type="domain" description="PucR C-terminal helix-turn-helix" evidence="1">
    <location>
        <begin position="233"/>
        <end position="279"/>
    </location>
</feature>
<dbReference type="InterPro" id="IPR042070">
    <property type="entry name" value="PucR_C-HTH_sf"/>
</dbReference>
<dbReference type="InterPro" id="IPR051448">
    <property type="entry name" value="CdaR-like_regulators"/>
</dbReference>
<dbReference type="EMBL" id="NGMS01000001">
    <property type="protein sequence ID" value="OTP26529.1"/>
    <property type="molecule type" value="Genomic_DNA"/>
</dbReference>
<name>A0A1L8UJR9_ENTMU</name>
<dbReference type="EMBL" id="BJWA01000006">
    <property type="protein sequence ID" value="GEL79948.1"/>
    <property type="molecule type" value="Genomic_DNA"/>
</dbReference>
<evidence type="ECO:0000313" key="5">
    <source>
        <dbReference type="Proteomes" id="UP000321175"/>
    </source>
</evidence>
<dbReference type="Proteomes" id="UP000321175">
    <property type="component" value="Unassembled WGS sequence"/>
</dbReference>
<dbReference type="PANTHER" id="PTHR33744:SF15">
    <property type="entry name" value="CARBOHYDRATE DIACID REGULATOR"/>
    <property type="match status" value="1"/>
</dbReference>
<evidence type="ECO:0000259" key="1">
    <source>
        <dbReference type="Pfam" id="PF13556"/>
    </source>
</evidence>
<dbReference type="SUPFAM" id="SSF46689">
    <property type="entry name" value="Homeodomain-like"/>
    <property type="match status" value="1"/>
</dbReference>
<keyword evidence="5" id="KW-1185">Reference proteome</keyword>
<sequence length="283" mass="33428">MNTEKLLGLYPNAQKKNTPSSDDRILSLVVEDYFLWIDKSSLSVQEEKLLKALFQKTNTLDRHPWYQYLFEEKGYVCEESCRIIQLHFEKRSDFLQKEWRETISGLFPEALDFFLYTETDALIIERKHANYLNTADLKGIFLSLDVDFDMTTQAFVGSFHSAGQNLTAMFNEERKIFLNKRTQIQVADQTTSIQEIALYYYTKELVTSSQLTNEYQEIIRSFKMEDIIIELWKNFGNISSAAKQLFMHRNTLQYRIEKFDEQTGFNLKKADDLLFCYLLLLHI</sequence>
<dbReference type="InterPro" id="IPR025736">
    <property type="entry name" value="PucR_C-HTH_dom"/>
</dbReference>
<dbReference type="AlphaFoldDB" id="A0A1L8UJR9"/>
<dbReference type="GeneID" id="60998519"/>
<evidence type="ECO:0000313" key="3">
    <source>
        <dbReference type="EMBL" id="OTP26529.1"/>
    </source>
</evidence>
<accession>A0A1L8UJR9</accession>
<dbReference type="Proteomes" id="UP000195024">
    <property type="component" value="Unassembled WGS sequence"/>
</dbReference>
<protein>
    <submittedName>
        <fullName evidence="2">Fis family transcriptional regulator</fullName>
    </submittedName>
</protein>
<reference evidence="3 4" key="1">
    <citation type="submission" date="2017-05" db="EMBL/GenBank/DDBJ databases">
        <title>The Genome Sequence of Enterococcus mundtii 6B1_DIV0119.</title>
        <authorList>
            <consortium name="The Broad Institute Genomics Platform"/>
            <consortium name="The Broad Institute Genomic Center for Infectious Diseases"/>
            <person name="Earl A."/>
            <person name="Manson A."/>
            <person name="Schwartman J."/>
            <person name="Gilmore M."/>
            <person name="Abouelleil A."/>
            <person name="Cao P."/>
            <person name="Chapman S."/>
            <person name="Cusick C."/>
            <person name="Shea T."/>
            <person name="Young S."/>
            <person name="Neafsey D."/>
            <person name="Nusbaum C."/>
            <person name="Birren B."/>
        </authorList>
    </citation>
    <scope>NUCLEOTIDE SEQUENCE [LARGE SCALE GENOMIC DNA]</scope>
    <source>
        <strain evidence="3 4">6B1_DIV0119</strain>
    </source>
</reference>
<dbReference type="RefSeq" id="WP_071868060.1">
    <property type="nucleotide sequence ID" value="NZ_BJWA01000006.1"/>
</dbReference>
<dbReference type="Pfam" id="PF13556">
    <property type="entry name" value="HTH_30"/>
    <property type="match status" value="1"/>
</dbReference>
<evidence type="ECO:0000313" key="4">
    <source>
        <dbReference type="Proteomes" id="UP000195024"/>
    </source>
</evidence>
<comment type="caution">
    <text evidence="3">The sequence shown here is derived from an EMBL/GenBank/DDBJ whole genome shotgun (WGS) entry which is preliminary data.</text>
</comment>
<dbReference type="PANTHER" id="PTHR33744">
    <property type="entry name" value="CARBOHYDRATE DIACID REGULATOR"/>
    <property type="match status" value="1"/>
</dbReference>
<reference evidence="2 5" key="2">
    <citation type="submission" date="2019-07" db="EMBL/GenBank/DDBJ databases">
        <title>Whole genome shotgun sequence of Enterococcus mundtii NBRC 100490.</title>
        <authorList>
            <person name="Hosoyama A."/>
            <person name="Uohara A."/>
            <person name="Ohji S."/>
            <person name="Ichikawa N."/>
        </authorList>
    </citation>
    <scope>NUCLEOTIDE SEQUENCE [LARGE SCALE GENOMIC DNA]</scope>
    <source>
        <strain evidence="2 5">NBRC 100490</strain>
    </source>
</reference>
<proteinExistence type="predicted"/>